<protein>
    <submittedName>
        <fullName evidence="1">ORF4</fullName>
    </submittedName>
</protein>
<dbReference type="OrthoDB" id="37670at10239"/>
<dbReference type="RefSeq" id="YP_007697635.1">
    <property type="nucleotide sequence ID" value="NC_020899.1"/>
</dbReference>
<organism evidence="1 2">
    <name type="scientific">Hana virus</name>
    <dbReference type="NCBI Taxonomy" id="1286140"/>
    <lineage>
        <taxon>Viruses</taxon>
        <taxon>Riboviria</taxon>
        <taxon>Orthornavirae</taxon>
        <taxon>Pisuviricota</taxon>
        <taxon>Pisoniviricetes</taxon>
        <taxon>Nidovirales</taxon>
        <taxon>Mesnidovirineae</taxon>
        <taxon>Mesoniviridae</taxon>
        <taxon>Hexponivirinae</taxon>
        <taxon>Alphamesonivirus</taxon>
        <taxon>Hanalivirus</taxon>
        <taxon>Alphamesonivirus hanaense</taxon>
    </lineage>
</organism>
<name>M4JTM6_9NIDO</name>
<evidence type="ECO:0000313" key="2">
    <source>
        <dbReference type="Proteomes" id="UP000201736"/>
    </source>
</evidence>
<dbReference type="EMBL" id="JQ957872">
    <property type="protein sequence ID" value="AGE00054.1"/>
    <property type="molecule type" value="Genomic_RNA"/>
</dbReference>
<accession>M4JTM6</accession>
<proteinExistence type="predicted"/>
<dbReference type="Proteomes" id="UP000201736">
    <property type="component" value="Segment"/>
</dbReference>
<sequence length="56" mass="6352">MLESMLDLVVGRKRIAHVYVSGLGPNRRFLYIRTQGLEQADHSCKLTSLEQSCTTE</sequence>
<reference evidence="1 2" key="1">
    <citation type="journal article" date="2013" name="J. Virol.">
        <title>Identification and characterization of genetically divergent members of the newly established family mesoniviridae.</title>
        <authorList>
            <person name="Zirkel F."/>
            <person name="Roth H."/>
            <person name="Kurth A."/>
            <person name="Drosten C."/>
            <person name="Ziebuhr J."/>
            <person name="Junglen S."/>
        </authorList>
    </citation>
    <scope>NUCLEOTIDE SEQUENCE [LARGE SCALE GENOMIC DNA]</scope>
    <source>
        <strain evidence="1 2">A4/CI/2004</strain>
    </source>
</reference>
<dbReference type="GeneID" id="15088790"/>
<keyword evidence="2" id="KW-1185">Reference proteome</keyword>
<evidence type="ECO:0000313" key="1">
    <source>
        <dbReference type="EMBL" id="AGE00054.1"/>
    </source>
</evidence>
<dbReference type="KEGG" id="vg:15088790"/>